<reference evidence="2 3" key="1">
    <citation type="submission" date="2017-08" db="EMBL/GenBank/DDBJ databases">
        <title>Genomic and metabolic characterisation of spoilage-associated Pseudomonas species.</title>
        <authorList>
            <person name="Stanborough T."/>
            <person name="Fegan N."/>
            <person name="Powell S.M."/>
            <person name="Singh T."/>
            <person name="Tamplin M.L."/>
            <person name="Chandry P.S."/>
        </authorList>
    </citation>
    <scope>NUCLEOTIDE SEQUENCE [LARGE SCALE GENOMIC DNA]</scope>
    <source>
        <strain evidence="2 3">F1801</strain>
    </source>
</reference>
<evidence type="ECO:0000313" key="2">
    <source>
        <dbReference type="EMBL" id="PAA06942.1"/>
    </source>
</evidence>
<proteinExistence type="predicted"/>
<feature type="domain" description="Type III secretion system effector HopBF1-like" evidence="1">
    <location>
        <begin position="1"/>
        <end position="166"/>
    </location>
</feature>
<sequence length="171" mass="18926">MGQKIGSGSQKDVFHFEQAPRQCICLFRPGTTGSIQAEQYAAKELATTKQLKELGFPVVDAHALVKYGSAVGLSKDFIHDALDSEDIVQNRQSLPTKAYFNENVINDCKSIISKLKSHSLHIDDLQFLITTQGRVLINDPRDAIYSSPEKSISKVNELRAHALNNLLVDSD</sequence>
<dbReference type="AlphaFoldDB" id="A0A267A5C3"/>
<evidence type="ECO:0000313" key="3">
    <source>
        <dbReference type="Proteomes" id="UP000215861"/>
    </source>
</evidence>
<comment type="caution">
    <text evidence="2">The sequence shown here is derived from an EMBL/GenBank/DDBJ whole genome shotgun (WGS) entry which is preliminary data.</text>
</comment>
<dbReference type="OrthoDB" id="6626364at2"/>
<dbReference type="CDD" id="cd20900">
    <property type="entry name" value="HopBF1"/>
    <property type="match status" value="1"/>
</dbReference>
<name>A0A267A5C3_PSEFR</name>
<dbReference type="Pfam" id="PF26324">
    <property type="entry name" value="HopBF1_kinase"/>
    <property type="match status" value="1"/>
</dbReference>
<dbReference type="Proteomes" id="UP000215861">
    <property type="component" value="Unassembled WGS sequence"/>
</dbReference>
<dbReference type="NCBIfam" id="NF035942">
    <property type="entry name" value="T3SS_eff_HopBF1"/>
    <property type="match status" value="1"/>
</dbReference>
<evidence type="ECO:0000259" key="1">
    <source>
        <dbReference type="Pfam" id="PF26324"/>
    </source>
</evidence>
<dbReference type="EMBL" id="NQKQ01000029">
    <property type="protein sequence ID" value="PAA06942.1"/>
    <property type="molecule type" value="Genomic_DNA"/>
</dbReference>
<gene>
    <name evidence="2" type="ORF">CJU81_20365</name>
</gene>
<protein>
    <submittedName>
        <fullName evidence="2">Type III effector HopBF1</fullName>
    </submittedName>
</protein>
<dbReference type="InterPro" id="IPR054555">
    <property type="entry name" value="T3SS_HopBF1-like"/>
</dbReference>
<accession>A0A267A5C3</accession>
<organism evidence="2 3">
    <name type="scientific">Pseudomonas fragi</name>
    <dbReference type="NCBI Taxonomy" id="296"/>
    <lineage>
        <taxon>Bacteria</taxon>
        <taxon>Pseudomonadati</taxon>
        <taxon>Pseudomonadota</taxon>
        <taxon>Gammaproteobacteria</taxon>
        <taxon>Pseudomonadales</taxon>
        <taxon>Pseudomonadaceae</taxon>
        <taxon>Pseudomonas</taxon>
    </lineage>
</organism>